<evidence type="ECO:0000313" key="6">
    <source>
        <dbReference type="EMBL" id="WFD46010.1"/>
    </source>
</evidence>
<evidence type="ECO:0000256" key="5">
    <source>
        <dbReference type="PROSITE-ProRule" id="PRU00221"/>
    </source>
</evidence>
<dbReference type="SMART" id="SM00320">
    <property type="entry name" value="WD40"/>
    <property type="match status" value="7"/>
</dbReference>
<reference evidence="6 7" key="1">
    <citation type="journal article" date="2020" name="Elife">
        <title>Loss of centromere function drives karyotype evolution in closely related Malassezia species.</title>
        <authorList>
            <person name="Sankaranarayanan S.R."/>
            <person name="Ianiri G."/>
            <person name="Coelho M.A."/>
            <person name="Reza M.H."/>
            <person name="Thimmappa B.C."/>
            <person name="Ganguly P."/>
            <person name="Vadnala R.N."/>
            <person name="Sun S."/>
            <person name="Siddharthan R."/>
            <person name="Tellgren-Roth C."/>
            <person name="Dawson T.L."/>
            <person name="Heitman J."/>
            <person name="Sanyal K."/>
        </authorList>
    </citation>
    <scope>NUCLEOTIDE SEQUENCE [LARGE SCALE GENOMIC DNA]</scope>
    <source>
        <strain evidence="6">CBS14141</strain>
    </source>
</reference>
<evidence type="ECO:0000313" key="7">
    <source>
        <dbReference type="Proteomes" id="UP000818624"/>
    </source>
</evidence>
<name>A0ABY8ENI6_MALFU</name>
<protein>
    <recommendedName>
        <fullName evidence="8">Guanine nucleotide-binding protein subunit beta</fullName>
    </recommendedName>
</protein>
<comment type="similarity">
    <text evidence="1">Belongs to the WD repeat G protein beta family.</text>
</comment>
<dbReference type="PROSITE" id="PS00678">
    <property type="entry name" value="WD_REPEATS_1"/>
    <property type="match status" value="1"/>
</dbReference>
<feature type="repeat" description="WD" evidence="5">
    <location>
        <begin position="187"/>
        <end position="229"/>
    </location>
</feature>
<dbReference type="InterPro" id="IPR036322">
    <property type="entry name" value="WD40_repeat_dom_sf"/>
</dbReference>
<dbReference type="Proteomes" id="UP000818624">
    <property type="component" value="Chromosome 1"/>
</dbReference>
<evidence type="ECO:0000256" key="2">
    <source>
        <dbReference type="ARBA" id="ARBA00022574"/>
    </source>
</evidence>
<sequence length="349" mass="37883">MAAPLQDAIAAARIESDLLKDRIQSRNASLSDTTLRAAAANVPSLRMLALKRRNVLRCPNAKVYAVDWASDGLHLLSASQDGHLILWNAYTGHKVQAVTLRMNWVMSCAYAPSGHLIASGGLDNVCSVYDLRRKQSVVEVPVARELIGHTAYVSACRFRSDREMVTGSGDATCALWDIETESRIRHFTGHMGDVTSVALSPKDPHLFVSGSCDARAFIWDTRTTHPVQMFAGHARDVNAVDYFPDGFAIATGSDDATSRLFDMRANRELANYSHGTDHAGVTSVAFSKSGRVLVSASEDNDAQLWDTLRSERIGVLRGHDARIACVRVSPTGGSVATGGWDAKVMIWGI</sequence>
<dbReference type="InterPro" id="IPR001632">
    <property type="entry name" value="WD40_G-protein_beta-like"/>
</dbReference>
<dbReference type="Pfam" id="PF25391">
    <property type="entry name" value="WD40_Gbeta"/>
    <property type="match status" value="1"/>
</dbReference>
<proteinExistence type="inferred from homology"/>
<evidence type="ECO:0000256" key="3">
    <source>
        <dbReference type="ARBA" id="ARBA00022737"/>
    </source>
</evidence>
<accession>A0ABY8ENI6</accession>
<gene>
    <name evidence="6" type="ORF">GLX27_000638</name>
</gene>
<keyword evidence="2 5" id="KW-0853">WD repeat</keyword>
<dbReference type="Gene3D" id="2.130.10.10">
    <property type="entry name" value="YVTN repeat-like/Quinoprotein amine dehydrogenase"/>
    <property type="match status" value="1"/>
</dbReference>
<feature type="repeat" description="WD" evidence="5">
    <location>
        <begin position="56"/>
        <end position="97"/>
    </location>
</feature>
<dbReference type="InterPro" id="IPR016346">
    <property type="entry name" value="G-protein_beta_1-5"/>
</dbReference>
<dbReference type="CDD" id="cd00200">
    <property type="entry name" value="WD40"/>
    <property type="match status" value="1"/>
</dbReference>
<feature type="repeat" description="WD" evidence="5">
    <location>
        <begin position="146"/>
        <end position="186"/>
    </location>
</feature>
<dbReference type="PRINTS" id="PR00320">
    <property type="entry name" value="GPROTEINBRPT"/>
</dbReference>
<dbReference type="InterPro" id="IPR019775">
    <property type="entry name" value="WD40_repeat_CS"/>
</dbReference>
<dbReference type="PRINTS" id="PR00319">
    <property type="entry name" value="GPROTEINB"/>
</dbReference>
<dbReference type="InterPro" id="IPR020472">
    <property type="entry name" value="WD40_PAC1"/>
</dbReference>
<dbReference type="PIRSF" id="PIRSF002394">
    <property type="entry name" value="GN-bd_beta"/>
    <property type="match status" value="1"/>
</dbReference>
<feature type="repeat" description="WD" evidence="5">
    <location>
        <begin position="230"/>
        <end position="271"/>
    </location>
</feature>
<organism evidence="6 7">
    <name type="scientific">Malassezia furfur</name>
    <name type="common">Pityriasis versicolor infection agent</name>
    <name type="synonym">Pityrosporum furfur</name>
    <dbReference type="NCBI Taxonomy" id="55194"/>
    <lineage>
        <taxon>Eukaryota</taxon>
        <taxon>Fungi</taxon>
        <taxon>Dikarya</taxon>
        <taxon>Basidiomycota</taxon>
        <taxon>Ustilaginomycotina</taxon>
        <taxon>Malasseziomycetes</taxon>
        <taxon>Malasseziales</taxon>
        <taxon>Malasseziaceae</taxon>
        <taxon>Malassezia</taxon>
    </lineage>
</organism>
<keyword evidence="3" id="KW-0677">Repeat</keyword>
<feature type="repeat" description="WD" evidence="5">
    <location>
        <begin position="316"/>
        <end position="349"/>
    </location>
</feature>
<dbReference type="InterPro" id="IPR001680">
    <property type="entry name" value="WD40_rpt"/>
</dbReference>
<dbReference type="EMBL" id="CP046234">
    <property type="protein sequence ID" value="WFD46010.1"/>
    <property type="molecule type" value="Genomic_DNA"/>
</dbReference>
<dbReference type="PANTHER" id="PTHR19850">
    <property type="entry name" value="GUANINE NUCLEOTIDE-BINDING PROTEIN BETA G PROTEIN BETA"/>
    <property type="match status" value="1"/>
</dbReference>
<evidence type="ECO:0000256" key="1">
    <source>
        <dbReference type="ARBA" id="ARBA00009768"/>
    </source>
</evidence>
<dbReference type="SUPFAM" id="SSF50978">
    <property type="entry name" value="WD40 repeat-like"/>
    <property type="match status" value="1"/>
</dbReference>
<keyword evidence="4" id="KW-0807">Transducer</keyword>
<keyword evidence="7" id="KW-1185">Reference proteome</keyword>
<feature type="repeat" description="WD" evidence="5">
    <location>
        <begin position="281"/>
        <end position="315"/>
    </location>
</feature>
<dbReference type="PROSITE" id="PS50082">
    <property type="entry name" value="WD_REPEATS_2"/>
    <property type="match status" value="6"/>
</dbReference>
<dbReference type="InterPro" id="IPR015943">
    <property type="entry name" value="WD40/YVTN_repeat-like_dom_sf"/>
</dbReference>
<evidence type="ECO:0008006" key="8">
    <source>
        <dbReference type="Google" id="ProtNLM"/>
    </source>
</evidence>
<evidence type="ECO:0000256" key="4">
    <source>
        <dbReference type="ARBA" id="ARBA00023224"/>
    </source>
</evidence>
<dbReference type="PROSITE" id="PS50294">
    <property type="entry name" value="WD_REPEATS_REGION"/>
    <property type="match status" value="5"/>
</dbReference>